<keyword evidence="6 13" id="KW-0808">Transferase</keyword>
<dbReference type="Proteomes" id="UP001595528">
    <property type="component" value="Unassembled WGS sequence"/>
</dbReference>
<evidence type="ECO:0000256" key="10">
    <source>
        <dbReference type="ARBA" id="ARBA00022932"/>
    </source>
</evidence>
<dbReference type="Pfam" id="PF17657">
    <property type="entry name" value="DNA_pol3_finger"/>
    <property type="match status" value="1"/>
</dbReference>
<comment type="catalytic activity">
    <reaction evidence="12 13">
        <text>DNA(n) + a 2'-deoxyribonucleoside 5'-triphosphate = DNA(n+1) + diphosphate</text>
        <dbReference type="Rhea" id="RHEA:22508"/>
        <dbReference type="Rhea" id="RHEA-COMP:17339"/>
        <dbReference type="Rhea" id="RHEA-COMP:17340"/>
        <dbReference type="ChEBI" id="CHEBI:33019"/>
        <dbReference type="ChEBI" id="CHEBI:61560"/>
        <dbReference type="ChEBI" id="CHEBI:173112"/>
        <dbReference type="EC" id="2.7.7.7"/>
    </reaction>
</comment>
<dbReference type="InterPro" id="IPR004013">
    <property type="entry name" value="PHP_dom"/>
</dbReference>
<keyword evidence="10 13" id="KW-0239">DNA-directed DNA polymerase</keyword>
<dbReference type="CDD" id="cd07434">
    <property type="entry name" value="PHP_PolIIIA_DnaE2"/>
    <property type="match status" value="1"/>
</dbReference>
<dbReference type="EMBL" id="JBHRTR010000049">
    <property type="protein sequence ID" value="MFC3230811.1"/>
    <property type="molecule type" value="Genomic_DNA"/>
</dbReference>
<dbReference type="RefSeq" id="WP_379906268.1">
    <property type="nucleotide sequence ID" value="NZ_JBHRTR010000049.1"/>
</dbReference>
<feature type="domain" description="Polymerase/histidinol phosphatase N-terminal" evidence="15">
    <location>
        <begin position="13"/>
        <end position="80"/>
    </location>
</feature>
<dbReference type="Pfam" id="PF02811">
    <property type="entry name" value="PHP"/>
    <property type="match status" value="1"/>
</dbReference>
<keyword evidence="5 13" id="KW-0963">Cytoplasm</keyword>
<dbReference type="SUPFAM" id="SSF89550">
    <property type="entry name" value="PHP domain-like"/>
    <property type="match status" value="1"/>
</dbReference>
<keyword evidence="8 13" id="KW-0235">DNA replication</keyword>
<proteinExistence type="inferred from homology"/>
<dbReference type="HAMAP" id="MF_01902">
    <property type="entry name" value="DNApol_error_prone"/>
    <property type="match status" value="1"/>
</dbReference>
<evidence type="ECO:0000256" key="5">
    <source>
        <dbReference type="ARBA" id="ARBA00022490"/>
    </source>
</evidence>
<comment type="function">
    <text evidence="13">DNA polymerase involved in damage-induced mutagenesis and translesion synthesis (TLS). It is not the major replicative DNA polymerase.</text>
</comment>
<evidence type="ECO:0000256" key="8">
    <source>
        <dbReference type="ARBA" id="ARBA00022705"/>
    </source>
</evidence>
<evidence type="ECO:0000259" key="15">
    <source>
        <dbReference type="SMART" id="SM00481"/>
    </source>
</evidence>
<comment type="subcellular location">
    <subcellularLocation>
        <location evidence="1 13">Cytoplasm</location>
    </subcellularLocation>
</comment>
<dbReference type="InterPro" id="IPR004365">
    <property type="entry name" value="NA-bd_OB_tRNA"/>
</dbReference>
<dbReference type="Pfam" id="PF07733">
    <property type="entry name" value="DNA_pol3_alpha"/>
    <property type="match status" value="1"/>
</dbReference>
<dbReference type="Gene3D" id="1.10.150.870">
    <property type="match status" value="1"/>
</dbReference>
<dbReference type="Pfam" id="PF14579">
    <property type="entry name" value="HHH_6"/>
    <property type="match status" value="1"/>
</dbReference>
<evidence type="ECO:0000256" key="11">
    <source>
        <dbReference type="ARBA" id="ARBA00023204"/>
    </source>
</evidence>
<name>A0ABV7L8T0_9PROT</name>
<dbReference type="SMART" id="SM00481">
    <property type="entry name" value="POLIIIAc"/>
    <property type="match status" value="1"/>
</dbReference>
<dbReference type="PANTHER" id="PTHR32294">
    <property type="entry name" value="DNA POLYMERASE III SUBUNIT ALPHA"/>
    <property type="match status" value="1"/>
</dbReference>
<evidence type="ECO:0000313" key="16">
    <source>
        <dbReference type="EMBL" id="MFC3230811.1"/>
    </source>
</evidence>
<keyword evidence="17" id="KW-1185">Reference proteome</keyword>
<evidence type="ECO:0000256" key="6">
    <source>
        <dbReference type="ARBA" id="ARBA00022679"/>
    </source>
</evidence>
<keyword evidence="11 13" id="KW-0234">DNA repair</keyword>
<sequence length="1177" mass="127928">MASAPEIVAPAYAELQVTSNFSFLRGASHPEELVVAAAALGHRAIALTDRNSLAGVVRAHAAAKSHGIRFLPGARLVFRDAPDLLCLPTDRAAYARLCRLLTLGKRRAEKGACDLSFADFLDHAAGQAVLALLPEEGGADGDGTDGGGTEMAEEALRRHLQAVKAACGDTAWLLAHNLYRGDDARRLARAAAWATDSGLDLVAGNDVHYHSPGRRPLQDVLTCIREGCTLATAGRRLFANAERHLKPAAEMAALFRRHPEAVARTCAVAESCRFSLDELAYEYPREAGPAGEPPQAALQRLTWEGARARYPDGVPQKIRRVLAHELTLIGSLNYAPYFLTVHDIVRFARSRGILCQGRGSAANSAVCYCLGITAVDPDAVDLLFERFVSAERNEPPDIDVDFEHERREEVIQYIYDKYGRDRAALAATVICYRGRSAIRDVGKALGLSQDAVGVLARTVWGFGREGVEEDHIRQGGLDPSDPLLATAIRLAQDLTGFPRHLSQHVGGFVITAGPLSEMVPIENAAMEDRTVIEWDKDDLDAVGMLKIDVLALGMLTCIAKAFDLIAAHHGRRLDLASLPPDDPRVYDMLCRADSIGVFQVESRAQMTMLPRLKPRNFYDLVIEVAIVRPGPIQGDMVHPYLRRRHGEERVTYPSKALEAVLGKTLGVPLFQEQAMKIAIVAAGFTPSEADRLRRAMATFRKVGTIHEFQRKLVEGMVARGYERDFAERCFQQIEGFGEYGFPESHAASFALLVYVSAWLKRHYPAVFACAILNAQPMGFYAPAQLVRDARDHGVQVRPVDVNHSGWDCTLEPLGSSRGPGKGGGPLPADGAALRLGFRQVKGAREIDIARLIAARRDGPFRDMADLHRRSGLGAQVLQGLAAADAFRSVGLDRRRAEWQAAALREGPLPLFAHAEAAERAAIGGRGSNRPALDGGAEPEVALPPMALGEHVLHDYAQLRLSLKAHPMQLLRPVLGGAGGSIPDLRPASWLAQAKDESRVAVAGLVLVRQRPGTASGVIFATLEDETGVANVVIWPAMFERFRRDVMGARLLLVRGRLQREGLVIHVIADQLQDLSDRLAWLAELDGPAPPPAEETAPRTVDMPGFEKPGFDMTGFDGAMARADEPRRPPNAKVVAALRSRQKRHPARPPEVLAPARPGPDAGSPAVKVDFPDGRNFR</sequence>
<evidence type="ECO:0000256" key="1">
    <source>
        <dbReference type="ARBA" id="ARBA00004496"/>
    </source>
</evidence>
<comment type="similarity">
    <text evidence="2 13">Belongs to the DNA polymerase type-C family. DnaE2 subfamily.</text>
</comment>
<organism evidence="16 17">
    <name type="scientific">Marinibaculum pumilum</name>
    <dbReference type="NCBI Taxonomy" id="1766165"/>
    <lineage>
        <taxon>Bacteria</taxon>
        <taxon>Pseudomonadati</taxon>
        <taxon>Pseudomonadota</taxon>
        <taxon>Alphaproteobacteria</taxon>
        <taxon>Rhodospirillales</taxon>
        <taxon>Rhodospirillaceae</taxon>
        <taxon>Marinibaculum</taxon>
    </lineage>
</organism>
<dbReference type="EC" id="2.7.7.7" evidence="3 13"/>
<dbReference type="Gene3D" id="3.20.20.140">
    <property type="entry name" value="Metal-dependent hydrolases"/>
    <property type="match status" value="1"/>
</dbReference>
<dbReference type="NCBIfam" id="TIGR00594">
    <property type="entry name" value="polc"/>
    <property type="match status" value="1"/>
</dbReference>
<evidence type="ECO:0000256" key="12">
    <source>
        <dbReference type="ARBA" id="ARBA00049244"/>
    </source>
</evidence>
<evidence type="ECO:0000256" key="7">
    <source>
        <dbReference type="ARBA" id="ARBA00022695"/>
    </source>
</evidence>
<evidence type="ECO:0000256" key="13">
    <source>
        <dbReference type="HAMAP-Rule" id="MF_01902"/>
    </source>
</evidence>
<evidence type="ECO:0000256" key="2">
    <source>
        <dbReference type="ARBA" id="ARBA00007391"/>
    </source>
</evidence>
<dbReference type="InterPro" id="IPR004805">
    <property type="entry name" value="DnaE2/DnaE/PolC"/>
</dbReference>
<dbReference type="InterPro" id="IPR011708">
    <property type="entry name" value="DNA_pol3_alpha_NTPase_dom"/>
</dbReference>
<dbReference type="InterPro" id="IPR040982">
    <property type="entry name" value="DNA_pol3_finger"/>
</dbReference>
<dbReference type="InterPro" id="IPR003141">
    <property type="entry name" value="Pol/His_phosphatase_N"/>
</dbReference>
<evidence type="ECO:0000256" key="3">
    <source>
        <dbReference type="ARBA" id="ARBA00012417"/>
    </source>
</evidence>
<evidence type="ECO:0000313" key="17">
    <source>
        <dbReference type="Proteomes" id="UP001595528"/>
    </source>
</evidence>
<dbReference type="InterPro" id="IPR023073">
    <property type="entry name" value="DnaE2"/>
</dbReference>
<evidence type="ECO:0000256" key="14">
    <source>
        <dbReference type="SAM" id="MobiDB-lite"/>
    </source>
</evidence>
<dbReference type="InterPro" id="IPR016195">
    <property type="entry name" value="Pol/histidinol_Pase-like"/>
</dbReference>
<evidence type="ECO:0000256" key="9">
    <source>
        <dbReference type="ARBA" id="ARBA00022763"/>
    </source>
</evidence>
<feature type="region of interest" description="Disordered" evidence="14">
    <location>
        <begin position="1135"/>
        <end position="1177"/>
    </location>
</feature>
<dbReference type="CDD" id="cd04485">
    <property type="entry name" value="DnaE_OBF"/>
    <property type="match status" value="1"/>
</dbReference>
<accession>A0ABV7L8T0</accession>
<protein>
    <recommendedName>
        <fullName evidence="4 13">Error-prone DNA polymerase</fullName>
        <ecNumber evidence="3 13">2.7.7.7</ecNumber>
    </recommendedName>
</protein>
<keyword evidence="9 13" id="KW-0227">DNA damage</keyword>
<evidence type="ECO:0000256" key="4">
    <source>
        <dbReference type="ARBA" id="ARBA00017273"/>
    </source>
</evidence>
<reference evidence="17" key="1">
    <citation type="journal article" date="2019" name="Int. J. Syst. Evol. Microbiol.">
        <title>The Global Catalogue of Microorganisms (GCM) 10K type strain sequencing project: providing services to taxonomists for standard genome sequencing and annotation.</title>
        <authorList>
            <consortium name="The Broad Institute Genomics Platform"/>
            <consortium name="The Broad Institute Genome Sequencing Center for Infectious Disease"/>
            <person name="Wu L."/>
            <person name="Ma J."/>
        </authorList>
    </citation>
    <scope>NUCLEOTIDE SEQUENCE [LARGE SCALE GENOMIC DNA]</scope>
    <source>
        <strain evidence="17">KCTC 42964</strain>
    </source>
</reference>
<dbReference type="NCBIfam" id="NF004225">
    <property type="entry name" value="PRK05672.1"/>
    <property type="match status" value="1"/>
</dbReference>
<dbReference type="Pfam" id="PF01336">
    <property type="entry name" value="tRNA_anti-codon"/>
    <property type="match status" value="1"/>
</dbReference>
<keyword evidence="7 13" id="KW-0548">Nucleotidyltransferase</keyword>
<dbReference type="PANTHER" id="PTHR32294:SF4">
    <property type="entry name" value="ERROR-PRONE DNA POLYMERASE"/>
    <property type="match status" value="1"/>
</dbReference>
<gene>
    <name evidence="13" type="primary">dnaE2</name>
    <name evidence="16" type="ORF">ACFOGJ_26440</name>
</gene>
<dbReference type="InterPro" id="IPR029460">
    <property type="entry name" value="DNAPol_HHH"/>
</dbReference>
<comment type="caution">
    <text evidence="16">The sequence shown here is derived from an EMBL/GenBank/DDBJ whole genome shotgun (WGS) entry which is preliminary data.</text>
</comment>